<comment type="caution">
    <text evidence="2">The sequence shown here is derived from an EMBL/GenBank/DDBJ whole genome shotgun (WGS) entry which is preliminary data.</text>
</comment>
<feature type="region of interest" description="Disordered" evidence="1">
    <location>
        <begin position="1"/>
        <end position="31"/>
    </location>
</feature>
<evidence type="ECO:0000256" key="1">
    <source>
        <dbReference type="SAM" id="MobiDB-lite"/>
    </source>
</evidence>
<accession>A0A1A6HS48</accession>
<dbReference type="EMBL" id="LZPO01017293">
    <property type="protein sequence ID" value="OBS81086.1"/>
    <property type="molecule type" value="Genomic_DNA"/>
</dbReference>
<feature type="compositionally biased region" description="Basic and acidic residues" evidence="1">
    <location>
        <begin position="86"/>
        <end position="96"/>
    </location>
</feature>
<feature type="region of interest" description="Disordered" evidence="1">
    <location>
        <begin position="64"/>
        <end position="96"/>
    </location>
</feature>
<gene>
    <name evidence="2" type="ORF">A6R68_20721</name>
</gene>
<evidence type="ECO:0000313" key="2">
    <source>
        <dbReference type="EMBL" id="OBS81086.1"/>
    </source>
</evidence>
<organism evidence="2 3">
    <name type="scientific">Neotoma lepida</name>
    <name type="common">Desert woodrat</name>
    <dbReference type="NCBI Taxonomy" id="56216"/>
    <lineage>
        <taxon>Eukaryota</taxon>
        <taxon>Metazoa</taxon>
        <taxon>Chordata</taxon>
        <taxon>Craniata</taxon>
        <taxon>Vertebrata</taxon>
        <taxon>Euteleostomi</taxon>
        <taxon>Mammalia</taxon>
        <taxon>Eutheria</taxon>
        <taxon>Euarchontoglires</taxon>
        <taxon>Glires</taxon>
        <taxon>Rodentia</taxon>
        <taxon>Myomorpha</taxon>
        <taxon>Muroidea</taxon>
        <taxon>Cricetidae</taxon>
        <taxon>Neotominae</taxon>
        <taxon>Neotoma</taxon>
    </lineage>
</organism>
<sequence length="96" mass="10031">MSSWLHLPGSGPGEQVLTTGPGHQAEARKAGKLLRTNGKTIILTALRAPDTGHGLIPLEIMDGERAAPQPPTLLGASDGLKVSPAPREDLEKGNEH</sequence>
<protein>
    <submittedName>
        <fullName evidence="2">Uncharacterized protein</fullName>
    </submittedName>
</protein>
<keyword evidence="3" id="KW-1185">Reference proteome</keyword>
<evidence type="ECO:0000313" key="3">
    <source>
        <dbReference type="Proteomes" id="UP000092124"/>
    </source>
</evidence>
<dbReference type="AlphaFoldDB" id="A0A1A6HS48"/>
<reference evidence="2 3" key="1">
    <citation type="submission" date="2016-06" db="EMBL/GenBank/DDBJ databases">
        <title>The Draft Genome Sequence and Annotation of the Desert Woodrat Neotoma lepida.</title>
        <authorList>
            <person name="Campbell M."/>
            <person name="Oakeson K.F."/>
            <person name="Yandell M."/>
            <person name="Halpert J.R."/>
            <person name="Dearing D."/>
        </authorList>
    </citation>
    <scope>NUCLEOTIDE SEQUENCE [LARGE SCALE GENOMIC DNA]</scope>
    <source>
        <strain evidence="2">417</strain>
        <tissue evidence="2">Liver</tissue>
    </source>
</reference>
<name>A0A1A6HS48_NEOLE</name>
<dbReference type="Proteomes" id="UP000092124">
    <property type="component" value="Unassembled WGS sequence"/>
</dbReference>
<proteinExistence type="predicted"/>